<gene>
    <name evidence="3" type="ORF">QEH59_10470</name>
</gene>
<keyword evidence="2" id="KW-1133">Transmembrane helix</keyword>
<name>A0ABU1AJ92_9BACT</name>
<keyword evidence="2" id="KW-0472">Membrane</keyword>
<dbReference type="EMBL" id="JARXIC010000015">
    <property type="protein sequence ID" value="MDQ8194851.1"/>
    <property type="molecule type" value="Genomic_DNA"/>
</dbReference>
<feature type="transmembrane region" description="Helical" evidence="2">
    <location>
        <begin position="51"/>
        <end position="74"/>
    </location>
</feature>
<organism evidence="3 4">
    <name type="scientific">Thalassobacterium sedimentorum</name>
    <dbReference type="NCBI Taxonomy" id="3041258"/>
    <lineage>
        <taxon>Bacteria</taxon>
        <taxon>Pseudomonadati</taxon>
        <taxon>Verrucomicrobiota</taxon>
        <taxon>Opitutia</taxon>
        <taxon>Puniceicoccales</taxon>
        <taxon>Coraliomargaritaceae</taxon>
        <taxon>Thalassobacterium</taxon>
    </lineage>
</organism>
<proteinExistence type="predicted"/>
<protein>
    <submittedName>
        <fullName evidence="3">Uncharacterized protein</fullName>
    </submittedName>
</protein>
<feature type="compositionally biased region" description="Basic and acidic residues" evidence="1">
    <location>
        <begin position="10"/>
        <end position="43"/>
    </location>
</feature>
<evidence type="ECO:0000256" key="2">
    <source>
        <dbReference type="SAM" id="Phobius"/>
    </source>
</evidence>
<sequence length="77" mass="8925">MAELTNLTDRLAHLRDRKSSSPAIKEDKQRPEPVRQPKKSSRPERRFANDYFMFFAYALLTVALLTQFALIACLDIL</sequence>
<dbReference type="Proteomes" id="UP001243717">
    <property type="component" value="Unassembled WGS sequence"/>
</dbReference>
<keyword evidence="2" id="KW-0812">Transmembrane</keyword>
<evidence type="ECO:0000313" key="3">
    <source>
        <dbReference type="EMBL" id="MDQ8194851.1"/>
    </source>
</evidence>
<comment type="caution">
    <text evidence="3">The sequence shown here is derived from an EMBL/GenBank/DDBJ whole genome shotgun (WGS) entry which is preliminary data.</text>
</comment>
<evidence type="ECO:0000313" key="4">
    <source>
        <dbReference type="Proteomes" id="UP001243717"/>
    </source>
</evidence>
<feature type="region of interest" description="Disordered" evidence="1">
    <location>
        <begin position="1"/>
        <end position="43"/>
    </location>
</feature>
<accession>A0ABU1AJ92</accession>
<dbReference type="RefSeq" id="WP_308985318.1">
    <property type="nucleotide sequence ID" value="NZ_JARXIC010000015.1"/>
</dbReference>
<evidence type="ECO:0000256" key="1">
    <source>
        <dbReference type="SAM" id="MobiDB-lite"/>
    </source>
</evidence>
<reference evidence="3 4" key="1">
    <citation type="submission" date="2023-04" db="EMBL/GenBank/DDBJ databases">
        <title>A novel bacteria isolated from coastal sediment.</title>
        <authorList>
            <person name="Liu X.-J."/>
            <person name="Du Z.-J."/>
        </authorList>
    </citation>
    <scope>NUCLEOTIDE SEQUENCE [LARGE SCALE GENOMIC DNA]</scope>
    <source>
        <strain evidence="3 4">SDUM461004</strain>
    </source>
</reference>
<keyword evidence="4" id="KW-1185">Reference proteome</keyword>